<dbReference type="OrthoDB" id="4773000at2759"/>
<reference evidence="1 2" key="1">
    <citation type="journal article" date="2020" name="ISME J.">
        <title>Uncovering the hidden diversity of litter-decomposition mechanisms in mushroom-forming fungi.</title>
        <authorList>
            <person name="Floudas D."/>
            <person name="Bentzer J."/>
            <person name="Ahren D."/>
            <person name="Johansson T."/>
            <person name="Persson P."/>
            <person name="Tunlid A."/>
        </authorList>
    </citation>
    <scope>NUCLEOTIDE SEQUENCE [LARGE SCALE GENOMIC DNA]</scope>
    <source>
        <strain evidence="1 2">CBS 291.85</strain>
    </source>
</reference>
<name>A0A8H5CPC6_9AGAR</name>
<protein>
    <submittedName>
        <fullName evidence="1">Uncharacterized protein</fullName>
    </submittedName>
</protein>
<sequence length="88" mass="10111">MLMLELQAISSIQMPTQLSAADTITSFPLDPLQKWTRPRRLINTCTLKLMEFPSDHSGPLYCILSHRWDEDKEISYRGDAGIISCWAR</sequence>
<organism evidence="1 2">
    <name type="scientific">Tetrapyrgos nigripes</name>
    <dbReference type="NCBI Taxonomy" id="182062"/>
    <lineage>
        <taxon>Eukaryota</taxon>
        <taxon>Fungi</taxon>
        <taxon>Dikarya</taxon>
        <taxon>Basidiomycota</taxon>
        <taxon>Agaricomycotina</taxon>
        <taxon>Agaricomycetes</taxon>
        <taxon>Agaricomycetidae</taxon>
        <taxon>Agaricales</taxon>
        <taxon>Marasmiineae</taxon>
        <taxon>Marasmiaceae</taxon>
        <taxon>Tetrapyrgos</taxon>
    </lineage>
</organism>
<evidence type="ECO:0000313" key="2">
    <source>
        <dbReference type="Proteomes" id="UP000559256"/>
    </source>
</evidence>
<keyword evidence="2" id="KW-1185">Reference proteome</keyword>
<gene>
    <name evidence="1" type="ORF">D9758_013627</name>
</gene>
<dbReference type="Proteomes" id="UP000559256">
    <property type="component" value="Unassembled WGS sequence"/>
</dbReference>
<comment type="caution">
    <text evidence="1">The sequence shown here is derived from an EMBL/GenBank/DDBJ whole genome shotgun (WGS) entry which is preliminary data.</text>
</comment>
<dbReference type="EMBL" id="JAACJM010000112">
    <property type="protein sequence ID" value="KAF5345469.1"/>
    <property type="molecule type" value="Genomic_DNA"/>
</dbReference>
<accession>A0A8H5CPC6</accession>
<proteinExistence type="predicted"/>
<evidence type="ECO:0000313" key="1">
    <source>
        <dbReference type="EMBL" id="KAF5345469.1"/>
    </source>
</evidence>
<dbReference type="AlphaFoldDB" id="A0A8H5CPC6"/>